<organism evidence="1">
    <name type="scientific">marine sediment metagenome</name>
    <dbReference type="NCBI Taxonomy" id="412755"/>
    <lineage>
        <taxon>unclassified sequences</taxon>
        <taxon>metagenomes</taxon>
        <taxon>ecological metagenomes</taxon>
    </lineage>
</organism>
<dbReference type="EMBL" id="BARU01012267">
    <property type="protein sequence ID" value="GAH39074.1"/>
    <property type="molecule type" value="Genomic_DNA"/>
</dbReference>
<reference evidence="1" key="1">
    <citation type="journal article" date="2014" name="Front. Microbiol.">
        <title>High frequency of phylogenetically diverse reductive dehalogenase-homologous genes in deep subseafloor sedimentary metagenomes.</title>
        <authorList>
            <person name="Kawai M."/>
            <person name="Futagami T."/>
            <person name="Toyoda A."/>
            <person name="Takaki Y."/>
            <person name="Nishi S."/>
            <person name="Hori S."/>
            <person name="Arai W."/>
            <person name="Tsubouchi T."/>
            <person name="Morono Y."/>
            <person name="Uchiyama I."/>
            <person name="Ito T."/>
            <person name="Fujiyama A."/>
            <person name="Inagaki F."/>
            <person name="Takami H."/>
        </authorList>
    </citation>
    <scope>NUCLEOTIDE SEQUENCE</scope>
    <source>
        <strain evidence="1">Expedition CK06-06</strain>
    </source>
</reference>
<protein>
    <submittedName>
        <fullName evidence="1">Uncharacterized protein</fullName>
    </submittedName>
</protein>
<evidence type="ECO:0000313" key="1">
    <source>
        <dbReference type="EMBL" id="GAH39074.1"/>
    </source>
</evidence>
<sequence>MVKVKFCLDTDCTRFIYLEDTRTIEVPKERCDLHPKAWGKPELEKWSEITRGADVIRVSGPSKELQDVKAGDNVTI</sequence>
<comment type="caution">
    <text evidence="1">The sequence shown here is derived from an EMBL/GenBank/DDBJ whole genome shotgun (WGS) entry which is preliminary data.</text>
</comment>
<proteinExistence type="predicted"/>
<name>X1GBW8_9ZZZZ</name>
<gene>
    <name evidence="1" type="ORF">S03H2_22694</name>
</gene>
<dbReference type="AlphaFoldDB" id="X1GBW8"/>
<accession>X1GBW8</accession>